<sequence>MNVPPTIPYLQLPAERIGQAPPHHTLPATVRLSTVTLQINDLDASLDYYTRIIGLHLHQQEGRTARLGTPDGQILLELREKKGVKYAPHRGRLGLYHFALLLPTRDDLARFVRNALSLGVHVGAGDHHFSEATYLQDPDGISIEVYRDRPREDWQVTEGGEIVGRGDPLDLQALAATASTTPWTGLPNGTTIGHMHFYVGDLDNAARFYHAGLGFPKVTWSFIAPFGLFMGAGGYHHHIGVNTWAAGSAPSGENDARLLTWDLVLPDQTTLDRTIASLHAEGFATTTTTDGVLASDPWGITVRLRTL</sequence>
<keyword evidence="2" id="KW-0223">Dioxygenase</keyword>
<dbReference type="InterPro" id="IPR004360">
    <property type="entry name" value="Glyas_Fos-R_dOase_dom"/>
</dbReference>
<proteinExistence type="predicted"/>
<dbReference type="RefSeq" id="WP_170131229.1">
    <property type="nucleotide sequence ID" value="NZ_QJSX01000035.1"/>
</dbReference>
<dbReference type="InterPro" id="IPR037523">
    <property type="entry name" value="VOC_core"/>
</dbReference>
<keyword evidence="3" id="KW-1185">Reference proteome</keyword>
<evidence type="ECO:0000313" key="3">
    <source>
        <dbReference type="Proteomes" id="UP000248326"/>
    </source>
</evidence>
<dbReference type="PANTHER" id="PTHR43279">
    <property type="entry name" value="CATECHOL-2,3-DIOXYGENASE"/>
    <property type="match status" value="1"/>
</dbReference>
<dbReference type="InterPro" id="IPR029068">
    <property type="entry name" value="Glyas_Bleomycin-R_OHBP_Dase"/>
</dbReference>
<protein>
    <submittedName>
        <fullName evidence="2">Catechol 2,3-dioxygenase</fullName>
    </submittedName>
</protein>
<evidence type="ECO:0000259" key="1">
    <source>
        <dbReference type="PROSITE" id="PS51819"/>
    </source>
</evidence>
<dbReference type="Gene3D" id="3.10.180.10">
    <property type="entry name" value="2,3-Dihydroxybiphenyl 1,2-Dioxygenase, domain 1"/>
    <property type="match status" value="2"/>
</dbReference>
<evidence type="ECO:0000313" key="2">
    <source>
        <dbReference type="EMBL" id="PYE47934.1"/>
    </source>
</evidence>
<dbReference type="AlphaFoldDB" id="A0A318S4M6"/>
<dbReference type="EMBL" id="QJSX01000035">
    <property type="protein sequence ID" value="PYE47934.1"/>
    <property type="molecule type" value="Genomic_DNA"/>
</dbReference>
<dbReference type="GO" id="GO:0051213">
    <property type="term" value="F:dioxygenase activity"/>
    <property type="evidence" value="ECO:0007669"/>
    <property type="project" value="UniProtKB-KW"/>
</dbReference>
<dbReference type="PANTHER" id="PTHR43279:SF1">
    <property type="entry name" value="CATECHOL-2,3-DIOXYGENASE"/>
    <property type="match status" value="1"/>
</dbReference>
<feature type="domain" description="VOC" evidence="1">
    <location>
        <begin position="31"/>
        <end position="148"/>
    </location>
</feature>
<dbReference type="Pfam" id="PF00903">
    <property type="entry name" value="Glyoxalase"/>
    <property type="match status" value="1"/>
</dbReference>
<dbReference type="PROSITE" id="PS51819">
    <property type="entry name" value="VOC"/>
    <property type="match status" value="1"/>
</dbReference>
<reference evidence="2 3" key="1">
    <citation type="submission" date="2018-06" db="EMBL/GenBank/DDBJ databases">
        <title>Genomic Encyclopedia of Type Strains, Phase IV (KMG-IV): sequencing the most valuable type-strain genomes for metagenomic binning, comparative biology and taxonomic classification.</title>
        <authorList>
            <person name="Goeker M."/>
        </authorList>
    </citation>
    <scope>NUCLEOTIDE SEQUENCE [LARGE SCALE GENOMIC DNA]</scope>
    <source>
        <strain evidence="2 3">DSM 18048</strain>
    </source>
</reference>
<comment type="caution">
    <text evidence="2">The sequence shown here is derived from an EMBL/GenBank/DDBJ whole genome shotgun (WGS) entry which is preliminary data.</text>
</comment>
<name>A0A318S4M6_9DEIO</name>
<organism evidence="2 3">
    <name type="scientific">Deinococcus yavapaiensis KR-236</name>
    <dbReference type="NCBI Taxonomy" id="694435"/>
    <lineage>
        <taxon>Bacteria</taxon>
        <taxon>Thermotogati</taxon>
        <taxon>Deinococcota</taxon>
        <taxon>Deinococci</taxon>
        <taxon>Deinococcales</taxon>
        <taxon>Deinococcaceae</taxon>
        <taxon>Deinococcus</taxon>
    </lineage>
</organism>
<accession>A0A318S4M6</accession>
<gene>
    <name evidence="2" type="ORF">DES52_1355</name>
</gene>
<keyword evidence="2" id="KW-0560">Oxidoreductase</keyword>
<dbReference type="SUPFAM" id="SSF54593">
    <property type="entry name" value="Glyoxalase/Bleomycin resistance protein/Dihydroxybiphenyl dioxygenase"/>
    <property type="match status" value="2"/>
</dbReference>
<dbReference type="Proteomes" id="UP000248326">
    <property type="component" value="Unassembled WGS sequence"/>
</dbReference>